<dbReference type="PANTHER" id="PTHR45023:SF14">
    <property type="entry name" value="GLUTATHIONE TRANSFERASE"/>
    <property type="match status" value="1"/>
</dbReference>
<name>A0AAP0CY19_9ASTR</name>
<dbReference type="AlphaFoldDB" id="A0AAP0CY19"/>
<proteinExistence type="predicted"/>
<accession>A0AAP0CY19</accession>
<sequence length="140" mass="16357">MEYANYQRATLYVGNNQTKGTFWTRVSEKFHEIKKKKAKPGHDVFFRKNDKLSGKRFHIKRNVGKFHGVYREVERNRPSGARDVDLLNIAITRYRDDHNSAPLVEHYNILKKSPKFNEIMESTSTSGKKRSSTYMDSPMG</sequence>
<feature type="region of interest" description="Disordered" evidence="1">
    <location>
        <begin position="120"/>
        <end position="140"/>
    </location>
</feature>
<evidence type="ECO:0000313" key="3">
    <source>
        <dbReference type="Proteomes" id="UP001408789"/>
    </source>
</evidence>
<gene>
    <name evidence="2" type="ORF">SSX86_018540</name>
</gene>
<dbReference type="EMBL" id="JBCNJP010000019">
    <property type="protein sequence ID" value="KAK9061359.1"/>
    <property type="molecule type" value="Genomic_DNA"/>
</dbReference>
<keyword evidence="3" id="KW-1185">Reference proteome</keyword>
<comment type="caution">
    <text evidence="2">The sequence shown here is derived from an EMBL/GenBank/DDBJ whole genome shotgun (WGS) entry which is preliminary data.</text>
</comment>
<evidence type="ECO:0000313" key="2">
    <source>
        <dbReference type="EMBL" id="KAK9061359.1"/>
    </source>
</evidence>
<organism evidence="2 3">
    <name type="scientific">Deinandra increscens subsp. villosa</name>
    <dbReference type="NCBI Taxonomy" id="3103831"/>
    <lineage>
        <taxon>Eukaryota</taxon>
        <taxon>Viridiplantae</taxon>
        <taxon>Streptophyta</taxon>
        <taxon>Embryophyta</taxon>
        <taxon>Tracheophyta</taxon>
        <taxon>Spermatophyta</taxon>
        <taxon>Magnoliopsida</taxon>
        <taxon>eudicotyledons</taxon>
        <taxon>Gunneridae</taxon>
        <taxon>Pentapetalae</taxon>
        <taxon>asterids</taxon>
        <taxon>campanulids</taxon>
        <taxon>Asterales</taxon>
        <taxon>Asteraceae</taxon>
        <taxon>Asteroideae</taxon>
        <taxon>Heliantheae alliance</taxon>
        <taxon>Madieae</taxon>
        <taxon>Madiinae</taxon>
        <taxon>Deinandra</taxon>
    </lineage>
</organism>
<dbReference type="PANTHER" id="PTHR45023">
    <property type="match status" value="1"/>
</dbReference>
<reference evidence="2 3" key="1">
    <citation type="submission" date="2024-04" db="EMBL/GenBank/DDBJ databases">
        <title>The reference genome of an endangered Asteraceae, Deinandra increscens subsp. villosa, native to the Central Coast of California.</title>
        <authorList>
            <person name="Guilliams M."/>
            <person name="Hasenstab-Lehman K."/>
            <person name="Meyer R."/>
            <person name="Mcevoy S."/>
        </authorList>
    </citation>
    <scope>NUCLEOTIDE SEQUENCE [LARGE SCALE GENOMIC DNA]</scope>
    <source>
        <tissue evidence="2">Leaf</tissue>
    </source>
</reference>
<evidence type="ECO:0000256" key="1">
    <source>
        <dbReference type="SAM" id="MobiDB-lite"/>
    </source>
</evidence>
<protein>
    <submittedName>
        <fullName evidence="2">Uncharacterized protein</fullName>
    </submittedName>
</protein>
<dbReference type="Proteomes" id="UP001408789">
    <property type="component" value="Unassembled WGS sequence"/>
</dbReference>